<feature type="domain" description="Cupin type-2" evidence="1">
    <location>
        <begin position="40"/>
        <end position="99"/>
    </location>
</feature>
<sequence>MIMEKVNLEDKFKQFNDYWSPKIVGDLGKYQIKLAKFHDQFVWHHHNNEDEFFLIIKGSVTIHLKENNQEKQYELKEGEFFIVPKGVEHMPVANGVAEVLLFEPATTLNTGNVKDEKTVSNLKRI</sequence>
<gene>
    <name evidence="2" type="primary">manC</name>
    <name evidence="2" type="ORF">OENOO_62016</name>
</gene>
<proteinExistence type="predicted"/>
<dbReference type="GO" id="GO:0016853">
    <property type="term" value="F:isomerase activity"/>
    <property type="evidence" value="ECO:0007669"/>
    <property type="project" value="UniProtKB-KW"/>
</dbReference>
<dbReference type="InterPro" id="IPR052044">
    <property type="entry name" value="PKS_Associated_Protein"/>
</dbReference>
<comment type="caution">
    <text evidence="2">The sequence shown here is derived from an EMBL/GenBank/DDBJ whole genome shotgun (WGS) entry which is preliminary data.</text>
</comment>
<dbReference type="InterPro" id="IPR014710">
    <property type="entry name" value="RmlC-like_jellyroll"/>
</dbReference>
<accession>A0NK67</accession>
<evidence type="ECO:0000313" key="2">
    <source>
        <dbReference type="EMBL" id="EAV39071.1"/>
    </source>
</evidence>
<dbReference type="InterPro" id="IPR011051">
    <property type="entry name" value="RmlC_Cupin_sf"/>
</dbReference>
<dbReference type="AlphaFoldDB" id="A0NK67"/>
<dbReference type="Proteomes" id="UP000003346">
    <property type="component" value="Unassembled WGS sequence"/>
</dbReference>
<evidence type="ECO:0000259" key="1">
    <source>
        <dbReference type="Pfam" id="PF07883"/>
    </source>
</evidence>
<dbReference type="SUPFAM" id="SSF51182">
    <property type="entry name" value="RmlC-like cupins"/>
    <property type="match status" value="1"/>
</dbReference>
<keyword evidence="2" id="KW-0413">Isomerase</keyword>
<evidence type="ECO:0000313" key="3">
    <source>
        <dbReference type="Proteomes" id="UP000003346"/>
    </source>
</evidence>
<dbReference type="EMBL" id="AAUV01000057">
    <property type="protein sequence ID" value="EAV39071.1"/>
    <property type="molecule type" value="Genomic_DNA"/>
</dbReference>
<organism evidence="2 3">
    <name type="scientific">Oenococcus oeni ATCC BAA-1163</name>
    <dbReference type="NCBI Taxonomy" id="379360"/>
    <lineage>
        <taxon>Bacteria</taxon>
        <taxon>Bacillati</taxon>
        <taxon>Bacillota</taxon>
        <taxon>Bacilli</taxon>
        <taxon>Lactobacillales</taxon>
        <taxon>Lactobacillaceae</taxon>
        <taxon>Oenococcus</taxon>
    </lineage>
</organism>
<name>A0NK67_OENOE</name>
<dbReference type="PANTHER" id="PTHR36114:SF1">
    <property type="entry name" value="16.7 KDA PROTEIN IN WHIE LOCUS"/>
    <property type="match status" value="1"/>
</dbReference>
<protein>
    <submittedName>
        <fullName evidence="2">Mannose-6-phosphate isomerase</fullName>
    </submittedName>
</protein>
<dbReference type="HOGENOM" id="CLU_131430_1_0_9"/>
<reference evidence="2 3" key="1">
    <citation type="submission" date="2006-11" db="EMBL/GenBank/DDBJ databases">
        <authorList>
            <consortium name="Laboratoire de Microbiologie (Universite Bourgogne)"/>
            <consortium name="GENOME Express"/>
            <consortium name="UMR Oenologie Ampelologie (Universite Bordeaux 2)"/>
            <person name="Guzzo J."/>
        </authorList>
    </citation>
    <scope>NUCLEOTIDE SEQUENCE [LARGE SCALE GENOMIC DNA]</scope>
    <source>
        <strain evidence="2 3">ATCC BAA-1163</strain>
    </source>
</reference>
<dbReference type="CDD" id="cd02226">
    <property type="entry name" value="cupin_YdbB-like"/>
    <property type="match status" value="1"/>
</dbReference>
<dbReference type="Gene3D" id="2.60.120.10">
    <property type="entry name" value="Jelly Rolls"/>
    <property type="match status" value="1"/>
</dbReference>
<dbReference type="InterPro" id="IPR013096">
    <property type="entry name" value="Cupin_2"/>
</dbReference>
<dbReference type="PANTHER" id="PTHR36114">
    <property type="entry name" value="16.7 KDA PROTEIN IN WHIE LOCUS"/>
    <property type="match status" value="1"/>
</dbReference>
<dbReference type="Pfam" id="PF07883">
    <property type="entry name" value="Cupin_2"/>
    <property type="match status" value="1"/>
</dbReference>